<evidence type="ECO:0000256" key="5">
    <source>
        <dbReference type="SAM" id="Phobius"/>
    </source>
</evidence>
<evidence type="ECO:0000256" key="1">
    <source>
        <dbReference type="ARBA" id="ARBA00004141"/>
    </source>
</evidence>
<accession>A0ABT4U812</accession>
<evidence type="ECO:0000256" key="3">
    <source>
        <dbReference type="ARBA" id="ARBA00022989"/>
    </source>
</evidence>
<proteinExistence type="predicted"/>
<reference evidence="7 8" key="1">
    <citation type="submission" date="2023-01" db="EMBL/GenBank/DDBJ databases">
        <title>Draft genome sequence of Nocardiopsis sp. RSe5-2 isolated from halophytes.</title>
        <authorList>
            <person name="Duangmal K."/>
            <person name="Chantavorakit T."/>
        </authorList>
    </citation>
    <scope>NUCLEOTIDE SEQUENCE [LARGE SCALE GENOMIC DNA]</scope>
    <source>
        <strain evidence="7 8">RSe5-2</strain>
    </source>
</reference>
<feature type="transmembrane region" description="Helical" evidence="5">
    <location>
        <begin position="76"/>
        <end position="98"/>
    </location>
</feature>
<keyword evidence="8" id="KW-1185">Reference proteome</keyword>
<feature type="transmembrane region" description="Helical" evidence="5">
    <location>
        <begin position="118"/>
        <end position="141"/>
    </location>
</feature>
<dbReference type="PANTHER" id="PTHR43027">
    <property type="entry name" value="DOXORUBICIN RESISTANCE ABC TRANSPORTER PERMEASE PROTEIN DRRC-RELATED"/>
    <property type="match status" value="1"/>
</dbReference>
<keyword evidence="3 5" id="KW-1133">Transmembrane helix</keyword>
<evidence type="ECO:0000256" key="2">
    <source>
        <dbReference type="ARBA" id="ARBA00022692"/>
    </source>
</evidence>
<comment type="caution">
    <text evidence="7">The sequence shown here is derived from an EMBL/GenBank/DDBJ whole genome shotgun (WGS) entry which is preliminary data.</text>
</comment>
<dbReference type="Pfam" id="PF12698">
    <property type="entry name" value="ABC2_membrane_3"/>
    <property type="match status" value="1"/>
</dbReference>
<dbReference type="PANTHER" id="PTHR43027:SF2">
    <property type="entry name" value="TRANSPORT PERMEASE PROTEIN"/>
    <property type="match status" value="1"/>
</dbReference>
<organism evidence="7 8">
    <name type="scientific">Nocardiopsis endophytica</name>
    <dbReference type="NCBI Taxonomy" id="3018445"/>
    <lineage>
        <taxon>Bacteria</taxon>
        <taxon>Bacillati</taxon>
        <taxon>Actinomycetota</taxon>
        <taxon>Actinomycetes</taxon>
        <taxon>Streptosporangiales</taxon>
        <taxon>Nocardiopsidaceae</taxon>
        <taxon>Nocardiopsis</taxon>
    </lineage>
</organism>
<protein>
    <submittedName>
        <fullName evidence="7">ABC transporter permease</fullName>
    </submittedName>
</protein>
<evidence type="ECO:0000256" key="4">
    <source>
        <dbReference type="ARBA" id="ARBA00023136"/>
    </source>
</evidence>
<dbReference type="InterPro" id="IPR013525">
    <property type="entry name" value="ABC2_TM"/>
</dbReference>
<feature type="domain" description="ABC-2 type transporter transmembrane" evidence="6">
    <location>
        <begin position="75"/>
        <end position="262"/>
    </location>
</feature>
<gene>
    <name evidence="7" type="ORF">O4J56_17990</name>
</gene>
<name>A0ABT4U812_9ACTN</name>
<dbReference type="Proteomes" id="UP001527866">
    <property type="component" value="Unassembled WGS sequence"/>
</dbReference>
<comment type="subcellular location">
    <subcellularLocation>
        <location evidence="1">Membrane</location>
        <topology evidence="1">Multi-pass membrane protein</topology>
    </subcellularLocation>
</comment>
<sequence length="273" mass="28816">MTATASQATAASGTAADRDRGPGRAALMLALTRAELRLLMRRKGVLAVALFLPLMLVGISYLGSRPEGPAQWGATLGVYFMYALMMTPYMSTTTQLSARRDTLVYKRLRTTELDGAELIAGSMLAIAVLSAVQMALMFGVFTLTGAPLPQNPALVVVGALLGLVLALVLAAFIVAVTGSHERVMFTMMPLLILAVIGAQLIDYPVQAVAWAAMLVPMVPAADLIAKGFGGTGVGAADLPVPVDPVVADLLLLVAWTAVALLVTRRTWRWEPRS</sequence>
<dbReference type="InterPro" id="IPR052902">
    <property type="entry name" value="ABC-2_transporter"/>
</dbReference>
<evidence type="ECO:0000313" key="8">
    <source>
        <dbReference type="Proteomes" id="UP001527866"/>
    </source>
</evidence>
<feature type="transmembrane region" description="Helical" evidence="5">
    <location>
        <begin position="245"/>
        <end position="263"/>
    </location>
</feature>
<keyword evidence="2 5" id="KW-0812">Transmembrane</keyword>
<feature type="transmembrane region" description="Helical" evidence="5">
    <location>
        <begin position="45"/>
        <end position="64"/>
    </location>
</feature>
<keyword evidence="4 5" id="KW-0472">Membrane</keyword>
<feature type="transmembrane region" description="Helical" evidence="5">
    <location>
        <begin position="153"/>
        <end position="176"/>
    </location>
</feature>
<dbReference type="RefSeq" id="WP_270687134.1">
    <property type="nucleotide sequence ID" value="NZ_JAQFWQ010000052.1"/>
</dbReference>
<dbReference type="EMBL" id="JAQFWQ010000052">
    <property type="protein sequence ID" value="MDA2812540.1"/>
    <property type="molecule type" value="Genomic_DNA"/>
</dbReference>
<evidence type="ECO:0000259" key="6">
    <source>
        <dbReference type="Pfam" id="PF12698"/>
    </source>
</evidence>
<evidence type="ECO:0000313" key="7">
    <source>
        <dbReference type="EMBL" id="MDA2812540.1"/>
    </source>
</evidence>
<feature type="transmembrane region" description="Helical" evidence="5">
    <location>
        <begin position="183"/>
        <end position="201"/>
    </location>
</feature>